<dbReference type="GO" id="GO:0035556">
    <property type="term" value="P:intracellular signal transduction"/>
    <property type="evidence" value="ECO:0007669"/>
    <property type="project" value="InterPro"/>
</dbReference>
<dbReference type="OrthoDB" id="8776790at2"/>
<dbReference type="Pfam" id="PF00211">
    <property type="entry name" value="Guanylate_cyc"/>
    <property type="match status" value="1"/>
</dbReference>
<dbReference type="Proteomes" id="UP000235925">
    <property type="component" value="Unassembled WGS sequence"/>
</dbReference>
<dbReference type="GO" id="GO:0009190">
    <property type="term" value="P:cyclic nucleotide biosynthetic process"/>
    <property type="evidence" value="ECO:0007669"/>
    <property type="project" value="InterPro"/>
</dbReference>
<comment type="caution">
    <text evidence="2">The sequence shown here is derived from an EMBL/GenBank/DDBJ whole genome shotgun (WGS) entry which is preliminary data.</text>
</comment>
<organism evidence="2 3">
    <name type="scientific">Stutzerimonas stutzeri</name>
    <name type="common">Pseudomonas stutzeri</name>
    <dbReference type="NCBI Taxonomy" id="316"/>
    <lineage>
        <taxon>Bacteria</taxon>
        <taxon>Pseudomonadati</taxon>
        <taxon>Pseudomonadota</taxon>
        <taxon>Gammaproteobacteria</taxon>
        <taxon>Pseudomonadales</taxon>
        <taxon>Pseudomonadaceae</taxon>
        <taxon>Stutzerimonas</taxon>
    </lineage>
</organism>
<feature type="domain" description="Guanylate cyclase" evidence="1">
    <location>
        <begin position="51"/>
        <end position="184"/>
    </location>
</feature>
<accession>A0A2N8S377</accession>
<dbReference type="PROSITE" id="PS50125">
    <property type="entry name" value="GUANYLATE_CYCLASE_2"/>
    <property type="match status" value="1"/>
</dbReference>
<gene>
    <name evidence="2" type="ORF">CXK92_12780</name>
</gene>
<dbReference type="InterPro" id="IPR029787">
    <property type="entry name" value="Nucleotide_cyclase"/>
</dbReference>
<dbReference type="InterPro" id="IPR001054">
    <property type="entry name" value="A/G_cyclase"/>
</dbReference>
<sequence>MEAKYSPYDYAKSRERIDEILNSSDSEYKDSKSIPSRDKLTFDNGYYVDCSAIFVDMRGSKDLNAKHKRPTLAKIYKTYISELVAVIRSHSSISEISIEGDCVWGIADTPLKSDIDELFSVAATAASLIDTLNIKYKKKGYSTLNVGIGLSYGSSLFIKAGHKGSGINEAVWLGKLVGEAAELCSYGNRSWSDAEVMISSGFQSNLNEHNKGLLSWSHQRNCYHGNIVDSTMNEWVKKNG</sequence>
<dbReference type="SUPFAM" id="SSF55073">
    <property type="entry name" value="Nucleotide cyclase"/>
    <property type="match status" value="1"/>
</dbReference>
<name>A0A2N8S377_STUST</name>
<dbReference type="AlphaFoldDB" id="A0A2N8S377"/>
<dbReference type="EMBL" id="POUN01000003">
    <property type="protein sequence ID" value="PNF81062.1"/>
    <property type="molecule type" value="Genomic_DNA"/>
</dbReference>
<evidence type="ECO:0000259" key="1">
    <source>
        <dbReference type="PROSITE" id="PS50125"/>
    </source>
</evidence>
<proteinExistence type="predicted"/>
<dbReference type="Gene3D" id="3.30.70.1230">
    <property type="entry name" value="Nucleotide cyclase"/>
    <property type="match status" value="1"/>
</dbReference>
<evidence type="ECO:0000313" key="3">
    <source>
        <dbReference type="Proteomes" id="UP000235925"/>
    </source>
</evidence>
<evidence type="ECO:0000313" key="2">
    <source>
        <dbReference type="EMBL" id="PNF81062.1"/>
    </source>
</evidence>
<dbReference type="RefSeq" id="WP_102825376.1">
    <property type="nucleotide sequence ID" value="NZ_CP139348.1"/>
</dbReference>
<dbReference type="GO" id="GO:0004016">
    <property type="term" value="F:adenylate cyclase activity"/>
    <property type="evidence" value="ECO:0007669"/>
    <property type="project" value="UniProtKB-ARBA"/>
</dbReference>
<protein>
    <submittedName>
        <fullName evidence="2">Adenylate/guanylate cyclase domain-containing protein</fullName>
    </submittedName>
</protein>
<reference evidence="2 3" key="1">
    <citation type="submission" date="2018-01" db="EMBL/GenBank/DDBJ databases">
        <title>Denitrification phenotypes of diverse strains of Pseudomonas stutzeri.</title>
        <authorList>
            <person name="Milligan D.A."/>
            <person name="Bergaust L."/>
            <person name="Bakken L.R."/>
            <person name="Frostegard A."/>
        </authorList>
    </citation>
    <scope>NUCLEOTIDE SEQUENCE [LARGE SCALE GENOMIC DNA]</scope>
    <source>
        <strain evidence="2 3">KC</strain>
    </source>
</reference>